<accession>A0A951PL92</accession>
<evidence type="ECO:0000313" key="3">
    <source>
        <dbReference type="Proteomes" id="UP000753908"/>
    </source>
</evidence>
<dbReference type="AlphaFoldDB" id="A0A951PL92"/>
<reference evidence="2" key="2">
    <citation type="journal article" date="2022" name="Microbiol. Resour. Announc.">
        <title>Metagenome Sequencing to Explore Phylogenomics of Terrestrial Cyanobacteria.</title>
        <authorList>
            <person name="Ward R.D."/>
            <person name="Stajich J.E."/>
            <person name="Johansen J.R."/>
            <person name="Huntemann M."/>
            <person name="Clum A."/>
            <person name="Foster B."/>
            <person name="Foster B."/>
            <person name="Roux S."/>
            <person name="Palaniappan K."/>
            <person name="Varghese N."/>
            <person name="Mukherjee S."/>
            <person name="Reddy T.B.K."/>
            <person name="Daum C."/>
            <person name="Copeland A."/>
            <person name="Chen I.A."/>
            <person name="Ivanova N.N."/>
            <person name="Kyrpides N.C."/>
            <person name="Shapiro N."/>
            <person name="Eloe-Fadrosh E.A."/>
            <person name="Pietrasiak N."/>
        </authorList>
    </citation>
    <scope>NUCLEOTIDE SEQUENCE</scope>
    <source>
        <strain evidence="2">CPER-KK1</strain>
    </source>
</reference>
<sequence>MTLPNYEDHEEEFLKAIATRFGFSGKTWWVFLERFREKNTDSLDKDIAAYLEAELIEGTSDGANPATILRDRLKVICDKFEVEGCDFQGVTKGRWKIAKRWLREVIYPEWLKQCHLIPLTCDQLWQQLWETATPTDKLKPVLLEPVSGLDMGEAEMTEEDSFSFRLNSRIRFEVNLDSAGYLLLLEKGTSGKMWCLCPSGFAPELKHLGGWVSLPQASSRHKYFKLTGSAGQEEIVAVITKDVPRLDWLPKPGERLLQLREGHLTGLLEYLNLARDYQVLRMVYRVTAA</sequence>
<reference evidence="2" key="1">
    <citation type="submission" date="2021-05" db="EMBL/GenBank/DDBJ databases">
        <authorList>
            <person name="Pietrasiak N."/>
            <person name="Ward R."/>
            <person name="Stajich J.E."/>
            <person name="Kurbessoian T."/>
        </authorList>
    </citation>
    <scope>NUCLEOTIDE SEQUENCE</scope>
    <source>
        <strain evidence="2">CPER-KK1</strain>
    </source>
</reference>
<dbReference type="Proteomes" id="UP000753908">
    <property type="component" value="Unassembled WGS sequence"/>
</dbReference>
<evidence type="ECO:0000313" key="2">
    <source>
        <dbReference type="EMBL" id="MBW4544733.1"/>
    </source>
</evidence>
<evidence type="ECO:0000259" key="1">
    <source>
        <dbReference type="Pfam" id="PF14326"/>
    </source>
</evidence>
<gene>
    <name evidence="2" type="ORF">KME25_09880</name>
</gene>
<dbReference type="InterPro" id="IPR025493">
    <property type="entry name" value="DUF4384"/>
</dbReference>
<proteinExistence type="predicted"/>
<dbReference type="EMBL" id="JAHHIF010000010">
    <property type="protein sequence ID" value="MBW4544733.1"/>
    <property type="molecule type" value="Genomic_DNA"/>
</dbReference>
<comment type="caution">
    <text evidence="2">The sequence shown here is derived from an EMBL/GenBank/DDBJ whole genome shotgun (WGS) entry which is preliminary data.</text>
</comment>
<protein>
    <submittedName>
        <fullName evidence="2">DUF4384 domain-containing protein</fullName>
    </submittedName>
</protein>
<name>A0A951PL92_9CYAN</name>
<dbReference type="Pfam" id="PF14326">
    <property type="entry name" value="DUF4384"/>
    <property type="match status" value="1"/>
</dbReference>
<organism evidence="2 3">
    <name type="scientific">Symplocastrum torsivum CPER-KK1</name>
    <dbReference type="NCBI Taxonomy" id="450513"/>
    <lineage>
        <taxon>Bacteria</taxon>
        <taxon>Bacillati</taxon>
        <taxon>Cyanobacteriota</taxon>
        <taxon>Cyanophyceae</taxon>
        <taxon>Oscillatoriophycideae</taxon>
        <taxon>Oscillatoriales</taxon>
        <taxon>Microcoleaceae</taxon>
        <taxon>Symplocastrum</taxon>
    </lineage>
</organism>
<feature type="domain" description="DUF4384" evidence="1">
    <location>
        <begin position="164"/>
        <end position="241"/>
    </location>
</feature>